<protein>
    <submittedName>
        <fullName evidence="14">Acyl-CoA dehydrogenase family member 9, mitochondrial</fullName>
    </submittedName>
</protein>
<name>A0A6P7G230_DIAVI</name>
<comment type="subcellular location">
    <subcellularLocation>
        <location evidence="2">Mitochondrion</location>
    </subcellularLocation>
</comment>
<dbReference type="PANTHER" id="PTHR43884">
    <property type="entry name" value="ACYL-COA DEHYDROGENASE"/>
    <property type="match status" value="1"/>
</dbReference>
<dbReference type="AlphaFoldDB" id="A0A6P7G230"/>
<evidence type="ECO:0000259" key="13">
    <source>
        <dbReference type="Pfam" id="PF21343"/>
    </source>
</evidence>
<dbReference type="GO" id="GO:0003995">
    <property type="term" value="F:acyl-CoA dehydrogenase activity"/>
    <property type="evidence" value="ECO:0007669"/>
    <property type="project" value="TreeGrafter"/>
</dbReference>
<evidence type="ECO:0000256" key="7">
    <source>
        <dbReference type="ARBA" id="ARBA00023002"/>
    </source>
</evidence>
<keyword evidence="8" id="KW-0496">Mitochondrion</keyword>
<comment type="similarity">
    <text evidence="3 9">Belongs to the acyl-CoA dehydrogenase family.</text>
</comment>
<dbReference type="InterPro" id="IPR009100">
    <property type="entry name" value="AcylCoA_DH/oxidase_NM_dom_sf"/>
</dbReference>
<evidence type="ECO:0000256" key="5">
    <source>
        <dbReference type="ARBA" id="ARBA00022827"/>
    </source>
</evidence>
<evidence type="ECO:0000259" key="11">
    <source>
        <dbReference type="Pfam" id="PF02770"/>
    </source>
</evidence>
<evidence type="ECO:0000259" key="12">
    <source>
        <dbReference type="Pfam" id="PF02771"/>
    </source>
</evidence>
<dbReference type="PANTHER" id="PTHR43884:SF9">
    <property type="entry name" value="COMPLEX I ASSEMBLY FACTOR ACAD9, MITOCHONDRIAL"/>
    <property type="match status" value="1"/>
</dbReference>
<accession>A0A6P7G230</accession>
<dbReference type="InterPro" id="IPR037069">
    <property type="entry name" value="AcylCoA_DH/ox_N_sf"/>
</dbReference>
<dbReference type="SUPFAM" id="SSF47203">
    <property type="entry name" value="Acyl-CoA dehydrogenase C-terminal domain-like"/>
    <property type="match status" value="1"/>
</dbReference>
<dbReference type="Pfam" id="PF00441">
    <property type="entry name" value="Acyl-CoA_dh_1"/>
    <property type="match status" value="1"/>
</dbReference>
<feature type="domain" description="Acyl-CoA dehydrogenase/oxidase N-terminal" evidence="12">
    <location>
        <begin position="117"/>
        <end position="200"/>
    </location>
</feature>
<dbReference type="SUPFAM" id="SSF56645">
    <property type="entry name" value="Acyl-CoA dehydrogenase NM domain-like"/>
    <property type="match status" value="1"/>
</dbReference>
<dbReference type="InParanoid" id="A0A6P7G230"/>
<evidence type="ECO:0000256" key="2">
    <source>
        <dbReference type="ARBA" id="ARBA00004173"/>
    </source>
</evidence>
<keyword evidence="7 9" id="KW-0560">Oxidoreductase</keyword>
<keyword evidence="6" id="KW-0809">Transit peptide</keyword>
<gene>
    <name evidence="14" type="primary">LOC114336828</name>
</gene>
<sequence>MWARKSLNNRVYLKRIINTDVSYFGTTHILHQQVPAVKDTQDEKYEKQLKDFQTITNVTKKVRTKKPQKPPFVKNFLLGKFDTDLLTFPELNKEDTKLLEQDVSLVRNLMKQNHMVDSTQMTRKFRQNLSDFKALGLQAAQLMNGRECNVTETSVFLEALSEHNLRNSIVNNEQWGIQTLNRFGNDQQKVKYLTKLMNGDMLSATCISEPHAVDFNSFKTKAQLSSDGKYWILNGMKSAVVNGLSANILFVYAVTKVLKRDTLVETSLTVFAIDKDAPGISCREINSSGLELADVTFTDVQVPVENVIGEVNKAQTILSKMIIDLRLSVGPMAVAVSKNILNNVVTDIRNKSDDKNLLHETDAIRDSIAKMVVSLYAMESMLYLTTGLTDNFKDQDIEVESSIVKVFSSSSTMNIATTALELSGINCTSNSHWLHPLLQEAVRFKTLNEPDDSLKIILALLCLQHAGKDLNDLVSKIRNPLFHIHFGLRRAWTNKRNNEDNPKLDLELGDYLHPALENCSKQLEYCVKRIEFAAEILLTRYGPDVLNFHMDIRRLADSIIYTYAIAACLSRASRSYCIGLQHGDVEMMLASTFTNSATERVQQNVLKIYTGPYNTNDENYRLISKKMFKFKEYFPKHPLTRNF</sequence>
<dbReference type="GO" id="GO:0005739">
    <property type="term" value="C:mitochondrion"/>
    <property type="evidence" value="ECO:0007669"/>
    <property type="project" value="UniProtKB-SubCell"/>
</dbReference>
<organism evidence="14">
    <name type="scientific">Diabrotica virgifera virgifera</name>
    <name type="common">western corn rootworm</name>
    <dbReference type="NCBI Taxonomy" id="50390"/>
    <lineage>
        <taxon>Eukaryota</taxon>
        <taxon>Metazoa</taxon>
        <taxon>Ecdysozoa</taxon>
        <taxon>Arthropoda</taxon>
        <taxon>Hexapoda</taxon>
        <taxon>Insecta</taxon>
        <taxon>Pterygota</taxon>
        <taxon>Neoptera</taxon>
        <taxon>Endopterygota</taxon>
        <taxon>Coleoptera</taxon>
        <taxon>Polyphaga</taxon>
        <taxon>Cucujiformia</taxon>
        <taxon>Chrysomeloidea</taxon>
        <taxon>Chrysomelidae</taxon>
        <taxon>Galerucinae</taxon>
        <taxon>Diabroticina</taxon>
        <taxon>Diabroticites</taxon>
        <taxon>Diabrotica</taxon>
    </lineage>
</organism>
<dbReference type="Gene3D" id="1.10.540.10">
    <property type="entry name" value="Acyl-CoA dehydrogenase/oxidase, N-terminal domain"/>
    <property type="match status" value="1"/>
</dbReference>
<dbReference type="GO" id="GO:0006631">
    <property type="term" value="P:fatty acid metabolic process"/>
    <property type="evidence" value="ECO:0007669"/>
    <property type="project" value="UniProtKB-ARBA"/>
</dbReference>
<evidence type="ECO:0000256" key="4">
    <source>
        <dbReference type="ARBA" id="ARBA00022630"/>
    </source>
</evidence>
<keyword evidence="5 9" id="KW-0274">FAD</keyword>
<comment type="cofactor">
    <cofactor evidence="1 9">
        <name>FAD</name>
        <dbReference type="ChEBI" id="CHEBI:57692"/>
    </cofactor>
</comment>
<dbReference type="InterPro" id="IPR049448">
    <property type="entry name" value="ACAD9/ACADV-like_C"/>
</dbReference>
<evidence type="ECO:0000313" key="14">
    <source>
        <dbReference type="RefSeq" id="XP_028143009.1"/>
    </source>
</evidence>
<dbReference type="FunCoup" id="A0A6P7G230">
    <property type="interactions" value="142"/>
</dbReference>
<feature type="domain" description="Acyl-CoA oxidase/dehydrogenase middle" evidence="11">
    <location>
        <begin position="205"/>
        <end position="300"/>
    </location>
</feature>
<dbReference type="InterPro" id="IPR036250">
    <property type="entry name" value="AcylCo_DH-like_C"/>
</dbReference>
<evidence type="ECO:0000256" key="8">
    <source>
        <dbReference type="ARBA" id="ARBA00023128"/>
    </source>
</evidence>
<feature type="domain" description="ACAD9/ACADV-like C-terminal" evidence="13">
    <location>
        <begin position="514"/>
        <end position="632"/>
    </location>
</feature>
<dbReference type="InterPro" id="IPR013786">
    <property type="entry name" value="AcylCoA_DH/ox_N"/>
</dbReference>
<feature type="domain" description="Acyl-CoA dehydrogenase/oxidase C-terminal" evidence="10">
    <location>
        <begin position="325"/>
        <end position="441"/>
    </location>
</feature>
<evidence type="ECO:0000256" key="6">
    <source>
        <dbReference type="ARBA" id="ARBA00022946"/>
    </source>
</evidence>
<evidence type="ECO:0000256" key="1">
    <source>
        <dbReference type="ARBA" id="ARBA00001974"/>
    </source>
</evidence>
<keyword evidence="4 9" id="KW-0285">Flavoprotein</keyword>
<reference evidence="14" key="1">
    <citation type="submission" date="2025-08" db="UniProtKB">
        <authorList>
            <consortium name="RefSeq"/>
        </authorList>
    </citation>
    <scope>IDENTIFICATION</scope>
    <source>
        <tissue evidence="14">Whole insect</tissue>
    </source>
</reference>
<dbReference type="Pfam" id="PF21343">
    <property type="entry name" value="ACAD9-ACADV_C"/>
    <property type="match status" value="1"/>
</dbReference>
<dbReference type="Gene3D" id="1.20.140.10">
    <property type="entry name" value="Butyryl-CoA Dehydrogenase, subunit A, domain 3"/>
    <property type="match status" value="2"/>
</dbReference>
<proteinExistence type="inferred from homology"/>
<evidence type="ECO:0000256" key="9">
    <source>
        <dbReference type="RuleBase" id="RU362125"/>
    </source>
</evidence>
<evidence type="ECO:0000256" key="3">
    <source>
        <dbReference type="ARBA" id="ARBA00009347"/>
    </source>
</evidence>
<dbReference type="InterPro" id="IPR006091">
    <property type="entry name" value="Acyl-CoA_Oxase/DH_mid-dom"/>
</dbReference>
<dbReference type="GO" id="GO:0050660">
    <property type="term" value="F:flavin adenine dinucleotide binding"/>
    <property type="evidence" value="ECO:0007669"/>
    <property type="project" value="InterPro"/>
</dbReference>
<dbReference type="Pfam" id="PF02770">
    <property type="entry name" value="Acyl-CoA_dh_M"/>
    <property type="match status" value="1"/>
</dbReference>
<dbReference type="InterPro" id="IPR009075">
    <property type="entry name" value="AcylCo_DH/oxidase_C"/>
</dbReference>
<dbReference type="Gene3D" id="2.40.110.10">
    <property type="entry name" value="Butyryl-CoA Dehydrogenase, subunit A, domain 2"/>
    <property type="match status" value="1"/>
</dbReference>
<dbReference type="InterPro" id="IPR046373">
    <property type="entry name" value="Acyl-CoA_Oxase/DH_mid-dom_sf"/>
</dbReference>
<dbReference type="Pfam" id="PF02771">
    <property type="entry name" value="Acyl-CoA_dh_N"/>
    <property type="match status" value="1"/>
</dbReference>
<dbReference type="RefSeq" id="XP_028143009.1">
    <property type="nucleotide sequence ID" value="XM_028287208.1"/>
</dbReference>
<evidence type="ECO:0000259" key="10">
    <source>
        <dbReference type="Pfam" id="PF00441"/>
    </source>
</evidence>